<organism evidence="2 3">
    <name type="scientific">Polyplosphaeria fusca</name>
    <dbReference type="NCBI Taxonomy" id="682080"/>
    <lineage>
        <taxon>Eukaryota</taxon>
        <taxon>Fungi</taxon>
        <taxon>Dikarya</taxon>
        <taxon>Ascomycota</taxon>
        <taxon>Pezizomycotina</taxon>
        <taxon>Dothideomycetes</taxon>
        <taxon>Pleosporomycetidae</taxon>
        <taxon>Pleosporales</taxon>
        <taxon>Tetraplosphaeriaceae</taxon>
        <taxon>Polyplosphaeria</taxon>
    </lineage>
</organism>
<feature type="compositionally biased region" description="Low complexity" evidence="1">
    <location>
        <begin position="64"/>
        <end position="73"/>
    </location>
</feature>
<evidence type="ECO:0000313" key="2">
    <source>
        <dbReference type="EMBL" id="KAF2739599.1"/>
    </source>
</evidence>
<comment type="caution">
    <text evidence="2">The sequence shown here is derived from an EMBL/GenBank/DDBJ whole genome shotgun (WGS) entry which is preliminary data.</text>
</comment>
<accession>A0A9P4R658</accession>
<evidence type="ECO:0000313" key="3">
    <source>
        <dbReference type="Proteomes" id="UP000799444"/>
    </source>
</evidence>
<dbReference type="EMBL" id="ML996103">
    <property type="protein sequence ID" value="KAF2739599.1"/>
    <property type="molecule type" value="Genomic_DNA"/>
</dbReference>
<feature type="compositionally biased region" description="Low complexity" evidence="1">
    <location>
        <begin position="13"/>
        <end position="37"/>
    </location>
</feature>
<dbReference type="InterPro" id="IPR021842">
    <property type="entry name" value="DUF3435"/>
</dbReference>
<dbReference type="Pfam" id="PF11917">
    <property type="entry name" value="DUF3435"/>
    <property type="match status" value="1"/>
</dbReference>
<dbReference type="PANTHER" id="PTHR37535">
    <property type="entry name" value="FLUG DOMAIN PROTEIN"/>
    <property type="match status" value="1"/>
</dbReference>
<evidence type="ECO:0008006" key="4">
    <source>
        <dbReference type="Google" id="ProtNLM"/>
    </source>
</evidence>
<keyword evidence="3" id="KW-1185">Reference proteome</keyword>
<dbReference type="OrthoDB" id="5426797at2759"/>
<sequence>MAPIARTARRELAVATATTTASSSSASRISTSSANSTPARDCYPSYRSTQSTTPDSDREIGYTSSSSSYIQSDPDSDSEADIRPEPVASGDANDNTWKGDIAECKFEGPARPRHKPQTEKLWKSEREIWNRYCLKIMKKTKMTPEAQLLACQPEIFKGYLRWRKRHYRVKKQSSMTSYWKRISQCYRDVAGRRMDANTLDDICNWIPTIKLDTSESEKHAMYVQDLYATLHALWIDDRQPLHGLVRIFISLLLISSSVTGSRPAAIVALAFKDIEIMMAPSLKHPGQGTILVNVNLDKIKNISRGGNPKKFSFRLEELPASCLVSFFLAVGFCHNAFENNFTNVQQMFDLAIPVERAQFRFRWKEELLHRPFFTDVKYTVGGAHIQKETPFPCAKYRDVFKRMGREAGFESPVNPYQIRIASGRNLNNALNAAERNQTMDHSSVVCEKYYTPTHIARDFQSIYFGTPKQEELIRSVASMSILRDRRVPTELNDKQLDEIRNHPDLVALRVERKRYKEELHAQSFYPLANAEGTDLYRKYMDMNSKISTKQLRGEAATEVLRLPAVEFELRERATVANMLFKPFPDDKARVRFCSFAPSPYALDQEKAAVKKEPTLPLCGTVQEELYPKKLLHPVCLICIGNSGFSHERRLRPWPRKDVLNKHIKAHFEDPEFQAAFSCRHPRCQGVMLDGIMHFKRHALDVHGVTH</sequence>
<name>A0A9P4R658_9PLEO</name>
<dbReference type="AlphaFoldDB" id="A0A9P4R658"/>
<dbReference type="Proteomes" id="UP000799444">
    <property type="component" value="Unassembled WGS sequence"/>
</dbReference>
<protein>
    <recommendedName>
        <fullName evidence="4">C2H2-type domain-containing protein</fullName>
    </recommendedName>
</protein>
<feature type="region of interest" description="Disordered" evidence="1">
    <location>
        <begin position="1"/>
        <end position="96"/>
    </location>
</feature>
<dbReference type="PANTHER" id="PTHR37535:SF3">
    <property type="entry name" value="FLUG DOMAIN-CONTAINING PROTEIN"/>
    <property type="match status" value="1"/>
</dbReference>
<evidence type="ECO:0000256" key="1">
    <source>
        <dbReference type="SAM" id="MobiDB-lite"/>
    </source>
</evidence>
<proteinExistence type="predicted"/>
<gene>
    <name evidence="2" type="ORF">EJ04DRAFT_606100</name>
</gene>
<reference evidence="2" key="1">
    <citation type="journal article" date="2020" name="Stud. Mycol.">
        <title>101 Dothideomycetes genomes: a test case for predicting lifestyles and emergence of pathogens.</title>
        <authorList>
            <person name="Haridas S."/>
            <person name="Albert R."/>
            <person name="Binder M."/>
            <person name="Bloem J."/>
            <person name="Labutti K."/>
            <person name="Salamov A."/>
            <person name="Andreopoulos B."/>
            <person name="Baker S."/>
            <person name="Barry K."/>
            <person name="Bills G."/>
            <person name="Bluhm B."/>
            <person name="Cannon C."/>
            <person name="Castanera R."/>
            <person name="Culley D."/>
            <person name="Daum C."/>
            <person name="Ezra D."/>
            <person name="Gonzalez J."/>
            <person name="Henrissat B."/>
            <person name="Kuo A."/>
            <person name="Liang C."/>
            <person name="Lipzen A."/>
            <person name="Lutzoni F."/>
            <person name="Magnuson J."/>
            <person name="Mondo S."/>
            <person name="Nolan M."/>
            <person name="Ohm R."/>
            <person name="Pangilinan J."/>
            <person name="Park H.-J."/>
            <person name="Ramirez L."/>
            <person name="Alfaro M."/>
            <person name="Sun H."/>
            <person name="Tritt A."/>
            <person name="Yoshinaga Y."/>
            <person name="Zwiers L.-H."/>
            <person name="Turgeon B."/>
            <person name="Goodwin S."/>
            <person name="Spatafora J."/>
            <person name="Crous P."/>
            <person name="Grigoriev I."/>
        </authorList>
    </citation>
    <scope>NUCLEOTIDE SEQUENCE</scope>
    <source>
        <strain evidence="2">CBS 125425</strain>
    </source>
</reference>